<evidence type="ECO:0000259" key="1">
    <source>
        <dbReference type="Pfam" id="PF13503"/>
    </source>
</evidence>
<comment type="caution">
    <text evidence="2">The sequence shown here is derived from an EMBL/GenBank/DDBJ whole genome shotgun (WGS) entry which is preliminary data.</text>
</comment>
<feature type="domain" description="DUF4123" evidence="1">
    <location>
        <begin position="29"/>
        <end position="145"/>
    </location>
</feature>
<evidence type="ECO:0000313" key="2">
    <source>
        <dbReference type="EMBL" id="TXG02050.1"/>
    </source>
</evidence>
<gene>
    <name evidence="2" type="ORF">FVD38_02395</name>
</gene>
<dbReference type="EMBL" id="VPFD01000002">
    <property type="protein sequence ID" value="TXG02050.1"/>
    <property type="molecule type" value="Genomic_DNA"/>
</dbReference>
<dbReference type="InterPro" id="IPR025391">
    <property type="entry name" value="DUF4123"/>
</dbReference>
<dbReference type="RefSeq" id="WP_147933365.1">
    <property type="nucleotide sequence ID" value="NZ_VPFD01000002.1"/>
</dbReference>
<organism evidence="2 3">
    <name type="scientific">Massilia arenae</name>
    <dbReference type="NCBI Taxonomy" id="2603288"/>
    <lineage>
        <taxon>Bacteria</taxon>
        <taxon>Pseudomonadati</taxon>
        <taxon>Pseudomonadota</taxon>
        <taxon>Betaproteobacteria</taxon>
        <taxon>Burkholderiales</taxon>
        <taxon>Oxalobacteraceae</taxon>
        <taxon>Telluria group</taxon>
        <taxon>Massilia</taxon>
    </lineage>
</organism>
<protein>
    <submittedName>
        <fullName evidence="2">DUF4123 domain-containing protein</fullName>
    </submittedName>
</protein>
<accession>A0A5C7G7P2</accession>
<keyword evidence="3" id="KW-1185">Reference proteome</keyword>
<dbReference type="Proteomes" id="UP000321413">
    <property type="component" value="Unassembled WGS sequence"/>
</dbReference>
<sequence length="270" mass="30231">MLIAPFVDSWMDELCARTRDLAAGQRLHLLIDGAFVPGLHRSIHPDRKIMLFASLPGCSEEALDLSSFLMPFDPEDASARRILQRCSGWPMVSVIRTHEDLGQLAARITAWTVVEADGQRFHLRFADTRRIPAIVQALDPGQRAQLLGPATSWACVARSGAWQEIRLDGADAEVAAFPVLDARQFAMLVEDSLIDEMQALFMRRHPGPFIPAWQGYEVLTLALQVAEKARLKEPALLDWCEFLWREGQIETPTTAADNFANWQATQVDRA</sequence>
<dbReference type="Pfam" id="PF13503">
    <property type="entry name" value="DUF4123"/>
    <property type="match status" value="1"/>
</dbReference>
<proteinExistence type="predicted"/>
<evidence type="ECO:0000313" key="3">
    <source>
        <dbReference type="Proteomes" id="UP000321413"/>
    </source>
</evidence>
<reference evidence="2 3" key="1">
    <citation type="submission" date="2019-08" db="EMBL/GenBank/DDBJ databases">
        <title>Massilia golmudensis sp. nov., isolated from sand in the Qinghai-Tibetan Plateau.</title>
        <authorList>
            <person name="Zhang B."/>
        </authorList>
    </citation>
    <scope>NUCLEOTIDE SEQUENCE [LARGE SCALE GENOMIC DNA]</scope>
    <source>
        <strain evidence="2 3">GEM5</strain>
    </source>
</reference>
<name>A0A5C7G7P2_9BURK</name>
<dbReference type="AlphaFoldDB" id="A0A5C7G7P2"/>